<dbReference type="Proteomes" id="UP001595975">
    <property type="component" value="Unassembled WGS sequence"/>
</dbReference>
<keyword evidence="2" id="KW-1133">Transmembrane helix</keyword>
<feature type="region of interest" description="Disordered" evidence="1">
    <location>
        <begin position="150"/>
        <end position="194"/>
    </location>
</feature>
<protein>
    <recommendedName>
        <fullName evidence="5">DUF5642 domain-containing protein</fullName>
    </recommendedName>
</protein>
<reference evidence="4" key="1">
    <citation type="journal article" date="2019" name="Int. J. Syst. Evol. Microbiol.">
        <title>The Global Catalogue of Microorganisms (GCM) 10K type strain sequencing project: providing services to taxonomists for standard genome sequencing and annotation.</title>
        <authorList>
            <consortium name="The Broad Institute Genomics Platform"/>
            <consortium name="The Broad Institute Genome Sequencing Center for Infectious Disease"/>
            <person name="Wu L."/>
            <person name="Ma J."/>
        </authorList>
    </citation>
    <scope>NUCLEOTIDE SEQUENCE [LARGE SCALE GENOMIC DNA]</scope>
    <source>
        <strain evidence="4">CGMCC 4.1437</strain>
    </source>
</reference>
<dbReference type="RefSeq" id="WP_380228871.1">
    <property type="nucleotide sequence ID" value="NZ_JBHSOF010000052.1"/>
</dbReference>
<gene>
    <name evidence="3" type="ORF">ACFP3U_30030</name>
</gene>
<organism evidence="3 4">
    <name type="scientific">Kitasatospora misakiensis</name>
    <dbReference type="NCBI Taxonomy" id="67330"/>
    <lineage>
        <taxon>Bacteria</taxon>
        <taxon>Bacillati</taxon>
        <taxon>Actinomycetota</taxon>
        <taxon>Actinomycetes</taxon>
        <taxon>Kitasatosporales</taxon>
        <taxon>Streptomycetaceae</taxon>
        <taxon>Kitasatospora</taxon>
    </lineage>
</organism>
<keyword evidence="4" id="KW-1185">Reference proteome</keyword>
<evidence type="ECO:0000313" key="3">
    <source>
        <dbReference type="EMBL" id="MFC5667192.1"/>
    </source>
</evidence>
<evidence type="ECO:0000256" key="1">
    <source>
        <dbReference type="SAM" id="MobiDB-lite"/>
    </source>
</evidence>
<proteinExistence type="predicted"/>
<feature type="compositionally biased region" description="Low complexity" evidence="1">
    <location>
        <begin position="18"/>
        <end position="52"/>
    </location>
</feature>
<sequence length="340" mass="34968">MTDSDTPAGPQTPPTDAPPTDASVPDTPAAPAAEASATEVPTAEASTTEAPPAEAPNDEERAARRTRRRKAAVRWSAAAVVCALAGTGSALAVTAPERTDIPGLATKSDGRYVFPALVLPPLPSGTAVPRENKSRHAADLRRLLLPAPREAGGSLAPAGLPTSAPTGSATGSPTASASPTTSATSTTPAPGATADWADCKTLTADQKDPAKLRTLLVQYACRAATVREWTASDGTRTQIRLLAFGSSNEAWPVFLGFRDNGDPKDIDGLRNVTPSNWDMLYGVDFVVRQTPATGPGTEPAARVAYLSAGDIVGVITMTNPKGVPAAAFQQVVTLQSDLLT</sequence>
<accession>A0ABW0X9E5</accession>
<keyword evidence="2" id="KW-0812">Transmembrane</keyword>
<feature type="transmembrane region" description="Helical" evidence="2">
    <location>
        <begin position="71"/>
        <end position="93"/>
    </location>
</feature>
<comment type="caution">
    <text evidence="3">The sequence shown here is derived from an EMBL/GenBank/DDBJ whole genome shotgun (WGS) entry which is preliminary data.</text>
</comment>
<keyword evidence="2" id="KW-0472">Membrane</keyword>
<evidence type="ECO:0000313" key="4">
    <source>
        <dbReference type="Proteomes" id="UP001595975"/>
    </source>
</evidence>
<evidence type="ECO:0000256" key="2">
    <source>
        <dbReference type="SAM" id="Phobius"/>
    </source>
</evidence>
<name>A0ABW0X9E5_9ACTN</name>
<evidence type="ECO:0008006" key="5">
    <source>
        <dbReference type="Google" id="ProtNLM"/>
    </source>
</evidence>
<feature type="compositionally biased region" description="Low complexity" evidence="1">
    <location>
        <begin position="161"/>
        <end position="194"/>
    </location>
</feature>
<feature type="region of interest" description="Disordered" evidence="1">
    <location>
        <begin position="1"/>
        <end position="68"/>
    </location>
</feature>
<dbReference type="EMBL" id="JBHSOF010000052">
    <property type="protein sequence ID" value="MFC5667192.1"/>
    <property type="molecule type" value="Genomic_DNA"/>
</dbReference>